<dbReference type="Pfam" id="PF00672">
    <property type="entry name" value="HAMP"/>
    <property type="match status" value="1"/>
</dbReference>
<dbReference type="SMART" id="SM00267">
    <property type="entry name" value="GGDEF"/>
    <property type="match status" value="1"/>
</dbReference>
<comment type="subcellular location">
    <subcellularLocation>
        <location evidence="1">Cell membrane</location>
        <topology evidence="1">Multi-pass membrane protein</topology>
    </subcellularLocation>
</comment>
<dbReference type="SMART" id="SM00065">
    <property type="entry name" value="GAF"/>
    <property type="match status" value="1"/>
</dbReference>
<reference evidence="18 19" key="1">
    <citation type="submission" date="2020-09" db="EMBL/GenBank/DDBJ databases">
        <title>Methylomonas albis sp. nov. and Methylomonas fluvii sp. nov.: Two cold-adapted methanotrophs from the River Elbe and an amended description of Methylovulum psychrotolerans strain Eb1.</title>
        <authorList>
            <person name="Bussmann I.K."/>
            <person name="Klings K.-W."/>
            <person name="Warnstedt J."/>
            <person name="Hoppert M."/>
            <person name="Saborowski A."/>
            <person name="Horn F."/>
            <person name="Liebner S."/>
        </authorList>
    </citation>
    <scope>NUCLEOTIDE SEQUENCE [LARGE SCALE GENOMIC DNA]</scope>
    <source>
        <strain evidence="18 19">EbA</strain>
    </source>
</reference>
<proteinExistence type="predicted"/>
<evidence type="ECO:0000256" key="11">
    <source>
        <dbReference type="ARBA" id="ARBA00023136"/>
    </source>
</evidence>
<keyword evidence="10" id="KW-0902">Two-component regulatory system</keyword>
<dbReference type="CDD" id="cd01948">
    <property type="entry name" value="EAL"/>
    <property type="match status" value="1"/>
</dbReference>
<keyword evidence="11 12" id="KW-0472">Membrane</keyword>
<dbReference type="InterPro" id="IPR029151">
    <property type="entry name" value="Sensor-like_sf"/>
</dbReference>
<dbReference type="Gene3D" id="3.30.450.40">
    <property type="match status" value="1"/>
</dbReference>
<keyword evidence="2" id="KW-1003">Cell membrane</keyword>
<dbReference type="InterPro" id="IPR000014">
    <property type="entry name" value="PAS"/>
</dbReference>
<dbReference type="SMART" id="SM00052">
    <property type="entry name" value="EAL"/>
    <property type="match status" value="1"/>
</dbReference>
<dbReference type="InterPro" id="IPR052155">
    <property type="entry name" value="Biofilm_reg_signaling"/>
</dbReference>
<accession>A0ABR9D4L6</accession>
<dbReference type="InterPro" id="IPR029016">
    <property type="entry name" value="GAF-like_dom_sf"/>
</dbReference>
<feature type="domain" description="PAS" evidence="13">
    <location>
        <begin position="433"/>
        <end position="479"/>
    </location>
</feature>
<organism evidence="18 19">
    <name type="scientific">Methylomonas albis</name>
    <dbReference type="NCBI Taxonomy" id="1854563"/>
    <lineage>
        <taxon>Bacteria</taxon>
        <taxon>Pseudomonadati</taxon>
        <taxon>Pseudomonadota</taxon>
        <taxon>Gammaproteobacteria</taxon>
        <taxon>Methylococcales</taxon>
        <taxon>Methylococcaceae</taxon>
        <taxon>Methylomonas</taxon>
    </lineage>
</organism>
<dbReference type="PANTHER" id="PTHR44757:SF2">
    <property type="entry name" value="BIOFILM ARCHITECTURE MAINTENANCE PROTEIN MBAA"/>
    <property type="match status" value="1"/>
</dbReference>
<comment type="caution">
    <text evidence="18">The sequence shown here is derived from an EMBL/GenBank/DDBJ whole genome shotgun (WGS) entry which is preliminary data.</text>
</comment>
<dbReference type="NCBIfam" id="TIGR00254">
    <property type="entry name" value="GGDEF"/>
    <property type="match status" value="1"/>
</dbReference>
<dbReference type="PROSITE" id="PS50887">
    <property type="entry name" value="GGDEF"/>
    <property type="match status" value="1"/>
</dbReference>
<dbReference type="SMART" id="SM00304">
    <property type="entry name" value="HAMP"/>
    <property type="match status" value="1"/>
</dbReference>
<dbReference type="InterPro" id="IPR029787">
    <property type="entry name" value="Nucleotide_cyclase"/>
</dbReference>
<dbReference type="SMART" id="SM00091">
    <property type="entry name" value="PAS"/>
    <property type="match status" value="1"/>
</dbReference>
<dbReference type="InterPro" id="IPR035919">
    <property type="entry name" value="EAL_sf"/>
</dbReference>
<evidence type="ECO:0000256" key="1">
    <source>
        <dbReference type="ARBA" id="ARBA00004651"/>
    </source>
</evidence>
<dbReference type="SUPFAM" id="SSF55073">
    <property type="entry name" value="Nucleotide cyclase"/>
    <property type="match status" value="1"/>
</dbReference>
<gene>
    <name evidence="18" type="ORF">IE877_19710</name>
</gene>
<dbReference type="InterPro" id="IPR043128">
    <property type="entry name" value="Rev_trsase/Diguanyl_cyclase"/>
</dbReference>
<dbReference type="PANTHER" id="PTHR44757">
    <property type="entry name" value="DIGUANYLATE CYCLASE DGCP"/>
    <property type="match status" value="1"/>
</dbReference>
<evidence type="ECO:0000259" key="17">
    <source>
        <dbReference type="PROSITE" id="PS50887"/>
    </source>
</evidence>
<protein>
    <submittedName>
        <fullName evidence="18">EAL domain-containing protein</fullName>
    </submittedName>
</protein>
<dbReference type="EMBL" id="JACXSS010000001">
    <property type="protein sequence ID" value="MBD9358070.1"/>
    <property type="molecule type" value="Genomic_DNA"/>
</dbReference>
<evidence type="ECO:0000256" key="10">
    <source>
        <dbReference type="ARBA" id="ARBA00023012"/>
    </source>
</evidence>
<dbReference type="PROSITE" id="PS50113">
    <property type="entry name" value="PAC"/>
    <property type="match status" value="1"/>
</dbReference>
<dbReference type="PROSITE" id="PS50885">
    <property type="entry name" value="HAMP"/>
    <property type="match status" value="1"/>
</dbReference>
<keyword evidence="7" id="KW-0418">Kinase</keyword>
<dbReference type="SUPFAM" id="SSF55781">
    <property type="entry name" value="GAF domain-like"/>
    <property type="match status" value="1"/>
</dbReference>
<dbReference type="InterPro" id="IPR003660">
    <property type="entry name" value="HAMP_dom"/>
</dbReference>
<evidence type="ECO:0000256" key="2">
    <source>
        <dbReference type="ARBA" id="ARBA00022475"/>
    </source>
</evidence>
<keyword evidence="19" id="KW-1185">Reference proteome</keyword>
<dbReference type="CDD" id="cd00130">
    <property type="entry name" value="PAS"/>
    <property type="match status" value="1"/>
</dbReference>
<keyword evidence="9 12" id="KW-1133">Transmembrane helix</keyword>
<dbReference type="Gene3D" id="3.30.70.270">
    <property type="match status" value="1"/>
</dbReference>
<dbReference type="InterPro" id="IPR035965">
    <property type="entry name" value="PAS-like_dom_sf"/>
</dbReference>
<evidence type="ECO:0000259" key="15">
    <source>
        <dbReference type="PROSITE" id="PS50883"/>
    </source>
</evidence>
<evidence type="ECO:0000259" key="14">
    <source>
        <dbReference type="PROSITE" id="PS50113"/>
    </source>
</evidence>
<dbReference type="Pfam" id="PF00563">
    <property type="entry name" value="EAL"/>
    <property type="match status" value="1"/>
</dbReference>
<dbReference type="CDD" id="cd01949">
    <property type="entry name" value="GGDEF"/>
    <property type="match status" value="1"/>
</dbReference>
<dbReference type="InterPro" id="IPR000700">
    <property type="entry name" value="PAS-assoc_C"/>
</dbReference>
<dbReference type="NCBIfam" id="TIGR00229">
    <property type="entry name" value="sensory_box"/>
    <property type="match status" value="1"/>
</dbReference>
<evidence type="ECO:0000256" key="6">
    <source>
        <dbReference type="ARBA" id="ARBA00022741"/>
    </source>
</evidence>
<dbReference type="InterPro" id="IPR001633">
    <property type="entry name" value="EAL_dom"/>
</dbReference>
<name>A0ABR9D4L6_9GAMM</name>
<evidence type="ECO:0000256" key="8">
    <source>
        <dbReference type="ARBA" id="ARBA00022840"/>
    </source>
</evidence>
<evidence type="ECO:0000313" key="19">
    <source>
        <dbReference type="Proteomes" id="UP000652176"/>
    </source>
</evidence>
<dbReference type="Pfam" id="PF13185">
    <property type="entry name" value="GAF_2"/>
    <property type="match status" value="1"/>
</dbReference>
<evidence type="ECO:0000256" key="12">
    <source>
        <dbReference type="SAM" id="Phobius"/>
    </source>
</evidence>
<evidence type="ECO:0000256" key="9">
    <source>
        <dbReference type="ARBA" id="ARBA00022989"/>
    </source>
</evidence>
<evidence type="ECO:0000259" key="13">
    <source>
        <dbReference type="PROSITE" id="PS50112"/>
    </source>
</evidence>
<evidence type="ECO:0000256" key="3">
    <source>
        <dbReference type="ARBA" id="ARBA00022553"/>
    </source>
</evidence>
<dbReference type="Pfam" id="PF17203">
    <property type="entry name" value="sCache_3_2"/>
    <property type="match status" value="1"/>
</dbReference>
<evidence type="ECO:0000313" key="18">
    <source>
        <dbReference type="EMBL" id="MBD9358070.1"/>
    </source>
</evidence>
<feature type="transmembrane region" description="Helical" evidence="12">
    <location>
        <begin position="21"/>
        <end position="41"/>
    </location>
</feature>
<feature type="domain" description="EAL" evidence="15">
    <location>
        <begin position="746"/>
        <end position="1000"/>
    </location>
</feature>
<evidence type="ECO:0000259" key="16">
    <source>
        <dbReference type="PROSITE" id="PS50885"/>
    </source>
</evidence>
<feature type="domain" description="GGDEF" evidence="17">
    <location>
        <begin position="590"/>
        <end position="737"/>
    </location>
</feature>
<dbReference type="Gene3D" id="3.30.450.20">
    <property type="entry name" value="PAS domain"/>
    <property type="match status" value="1"/>
</dbReference>
<feature type="domain" description="HAMP" evidence="16">
    <location>
        <begin position="198"/>
        <end position="250"/>
    </location>
</feature>
<dbReference type="RefSeq" id="WP_192376308.1">
    <property type="nucleotide sequence ID" value="NZ_CAJHIV010000001.1"/>
</dbReference>
<dbReference type="Pfam" id="PF00990">
    <property type="entry name" value="GGDEF"/>
    <property type="match status" value="1"/>
</dbReference>
<dbReference type="PROSITE" id="PS50112">
    <property type="entry name" value="PAS"/>
    <property type="match status" value="1"/>
</dbReference>
<dbReference type="SUPFAM" id="SSF103190">
    <property type="entry name" value="Sensory domain-like"/>
    <property type="match status" value="1"/>
</dbReference>
<dbReference type="InterPro" id="IPR000160">
    <property type="entry name" value="GGDEF_dom"/>
</dbReference>
<dbReference type="Proteomes" id="UP000652176">
    <property type="component" value="Unassembled WGS sequence"/>
</dbReference>
<dbReference type="InterPro" id="IPR003018">
    <property type="entry name" value="GAF"/>
</dbReference>
<feature type="transmembrane region" description="Helical" evidence="12">
    <location>
        <begin position="178"/>
        <end position="197"/>
    </location>
</feature>
<dbReference type="Pfam" id="PF13426">
    <property type="entry name" value="PAS_9"/>
    <property type="match status" value="1"/>
</dbReference>
<feature type="domain" description="PAC" evidence="14">
    <location>
        <begin position="506"/>
        <end position="558"/>
    </location>
</feature>
<dbReference type="SUPFAM" id="SSF55785">
    <property type="entry name" value="PYP-like sensor domain (PAS domain)"/>
    <property type="match status" value="1"/>
</dbReference>
<keyword evidence="8" id="KW-0067">ATP-binding</keyword>
<dbReference type="Gene3D" id="6.10.340.10">
    <property type="match status" value="1"/>
</dbReference>
<keyword evidence="6" id="KW-0547">Nucleotide-binding</keyword>
<evidence type="ECO:0000256" key="5">
    <source>
        <dbReference type="ARBA" id="ARBA00022692"/>
    </source>
</evidence>
<dbReference type="PROSITE" id="PS50883">
    <property type="entry name" value="EAL"/>
    <property type="match status" value="1"/>
</dbReference>
<dbReference type="InterPro" id="IPR001610">
    <property type="entry name" value="PAC"/>
</dbReference>
<keyword evidence="4" id="KW-0808">Transferase</keyword>
<dbReference type="SUPFAM" id="SSF158472">
    <property type="entry name" value="HAMP domain-like"/>
    <property type="match status" value="1"/>
</dbReference>
<dbReference type="CDD" id="cd06225">
    <property type="entry name" value="HAMP"/>
    <property type="match status" value="1"/>
</dbReference>
<keyword evidence="5 12" id="KW-0812">Transmembrane</keyword>
<evidence type="ECO:0000256" key="7">
    <source>
        <dbReference type="ARBA" id="ARBA00022777"/>
    </source>
</evidence>
<dbReference type="InterPro" id="IPR033463">
    <property type="entry name" value="sCache_3"/>
</dbReference>
<dbReference type="Gene3D" id="3.20.20.450">
    <property type="entry name" value="EAL domain"/>
    <property type="match status" value="1"/>
</dbReference>
<dbReference type="SMART" id="SM00086">
    <property type="entry name" value="PAC"/>
    <property type="match status" value="1"/>
</dbReference>
<keyword evidence="3" id="KW-0597">Phosphoprotein</keyword>
<evidence type="ECO:0000256" key="4">
    <source>
        <dbReference type="ARBA" id="ARBA00022679"/>
    </source>
</evidence>
<dbReference type="SUPFAM" id="SSF141868">
    <property type="entry name" value="EAL domain-like"/>
    <property type="match status" value="1"/>
</dbReference>
<sequence length="1002" mass="111131">MIKCPQSGFRLWIRASLKRQLAIAFGSVALVAMLALAGLLLRQQWHFLDEANMRRAMALANGLARSSESWVLANDLVGLDEIVQGYIDTPSLEHIFILDPGGKVLASTQSGEVGRYLNDSVSLALLKQTPESRILIVSKNLIDVAAPVMVEQRHVGWARVELNQDDTKASLRALAVNHFEFIAITSLVLIAASIWLGQRMSDRLRQLGSVAQRIADGDRSVRAVSGAGDEISNLAVNVNHMLDTITRSEQDLGKLNRVYAAWTECVNTIAREPRESVLLDRLCQILAETIGLRLVFIGFTDAMADWVDIAAASDWELSFLKALKLSARADRPEGQGAWGRALRSQHPEIVNDFQSSPTTGLWHAIAAAESIRSVATFPLSRGGKIVGGIAVYSIELDFFNADLIALLNGLSIDISFALDNIDRETQRRQSETELRLAASVFDNSQEGIIITDAQEVIIRVNSTFSKLSGYSPNEVLGQTPRIMASGSHDRLFYQAMWERIGTQGYWQGEVINRRKSGELFPEWLCITRVLDADGCVTHYVGTFVDITDRKLDEERIHKLAFYDPLTQLPNRRLLIERLRQALVESQRSQLYGALMFMDLDRFKILNDTQGHDMGDQLLIEAGKRISECVREQDTVARLGGDEFVVMLEALADDQSSAIVIAQRIGDKLLTSLRQPYQLSRLDREGLPASVMHHSSASIGMTLFQGAAIHGEDLLKQADVAMYQAKQAGRNKLCAYNIQMQAHINARAVLETELRQALQDKQFTLYYQVQVDVSGNVLGAEVLLRWLHPLRGWVAPADFIPLAEETGLINELGEWILAESCKTLAVWAQSPVSSDLTLAINVSAKQFNQHHFVEQLAVLIGHYGCNPQQLKLEITESLVLGDIEEAIAKIGKLQGLGVRVSMDDFGTGYSSLAYLQRLPLSQLKIDRSFVGNVLTNSHDAAIIRTILLLGDSLGIDVIAEGVETEQQRLYLLANGCRYFQGFLFGQPEPLPDFERRIDAIALS</sequence>